<gene>
    <name evidence="1" type="ORF">GCM10023185_29360</name>
</gene>
<evidence type="ECO:0000313" key="1">
    <source>
        <dbReference type="EMBL" id="GAA4361945.1"/>
    </source>
</evidence>
<dbReference type="Proteomes" id="UP001501153">
    <property type="component" value="Unassembled WGS sequence"/>
</dbReference>
<protein>
    <submittedName>
        <fullName evidence="1">Uncharacterized protein</fullName>
    </submittedName>
</protein>
<proteinExistence type="predicted"/>
<organism evidence="1 2">
    <name type="scientific">Hymenobacter saemangeumensis</name>
    <dbReference type="NCBI Taxonomy" id="1084522"/>
    <lineage>
        <taxon>Bacteria</taxon>
        <taxon>Pseudomonadati</taxon>
        <taxon>Bacteroidota</taxon>
        <taxon>Cytophagia</taxon>
        <taxon>Cytophagales</taxon>
        <taxon>Hymenobacteraceae</taxon>
        <taxon>Hymenobacter</taxon>
    </lineage>
</organism>
<dbReference type="EMBL" id="BAABGZ010000062">
    <property type="protein sequence ID" value="GAA4361945.1"/>
    <property type="molecule type" value="Genomic_DNA"/>
</dbReference>
<accession>A0ABP8IKZ6</accession>
<evidence type="ECO:0000313" key="2">
    <source>
        <dbReference type="Proteomes" id="UP001501153"/>
    </source>
</evidence>
<sequence length="185" mass="20703">MTTSEFWLATSFDYIITYSLNRGPKLDAIQEAAKLLVKEIRSQLLVVPSSQLPLLRKQLRLLERTHGIDMLSLTQGPTAYNITASPVSVISRDSPEQLELAGILQAPVLNRMYWMCGPVYRDALAFYDAQDNLTAVLNICFDCDQMLTHTGEEVEADTATYKQLLHFLIQKGHSISNPDGMPGNE</sequence>
<reference evidence="2" key="1">
    <citation type="journal article" date="2019" name="Int. J. Syst. Evol. Microbiol.">
        <title>The Global Catalogue of Microorganisms (GCM) 10K type strain sequencing project: providing services to taxonomists for standard genome sequencing and annotation.</title>
        <authorList>
            <consortium name="The Broad Institute Genomics Platform"/>
            <consortium name="The Broad Institute Genome Sequencing Center for Infectious Disease"/>
            <person name="Wu L."/>
            <person name="Ma J."/>
        </authorList>
    </citation>
    <scope>NUCLEOTIDE SEQUENCE [LARGE SCALE GENOMIC DNA]</scope>
    <source>
        <strain evidence="2">JCM 17923</strain>
    </source>
</reference>
<name>A0ABP8IKZ6_9BACT</name>
<keyword evidence="2" id="KW-1185">Reference proteome</keyword>
<comment type="caution">
    <text evidence="1">The sequence shown here is derived from an EMBL/GenBank/DDBJ whole genome shotgun (WGS) entry which is preliminary data.</text>
</comment>
<dbReference type="RefSeq" id="WP_345236845.1">
    <property type="nucleotide sequence ID" value="NZ_BAABGZ010000062.1"/>
</dbReference>